<dbReference type="AlphaFoldDB" id="A0A7R8ZQG8"/>
<dbReference type="Pfam" id="PF00130">
    <property type="entry name" value="C1_1"/>
    <property type="match status" value="1"/>
</dbReference>
<keyword evidence="1" id="KW-0808">Transferase</keyword>
<feature type="compositionally biased region" description="Low complexity" evidence="9">
    <location>
        <begin position="521"/>
        <end position="535"/>
    </location>
</feature>
<dbReference type="Pfam" id="PF07714">
    <property type="entry name" value="PK_Tyr_Ser-Thr"/>
    <property type="match status" value="1"/>
</dbReference>
<feature type="compositionally biased region" description="Polar residues" evidence="9">
    <location>
        <begin position="607"/>
        <end position="619"/>
    </location>
</feature>
<accession>A0A7R8ZQG8</accession>
<feature type="compositionally biased region" description="Low complexity" evidence="9">
    <location>
        <begin position="321"/>
        <end position="336"/>
    </location>
</feature>
<dbReference type="InterPro" id="IPR046933">
    <property type="entry name" value="SAM_KSR1_N_sf"/>
</dbReference>
<comment type="catalytic activity">
    <reaction evidence="8">
        <text>L-seryl-[protein] + ATP = O-phospho-L-seryl-[protein] + ADP + H(+)</text>
        <dbReference type="Rhea" id="RHEA:17989"/>
        <dbReference type="Rhea" id="RHEA-COMP:9863"/>
        <dbReference type="Rhea" id="RHEA-COMP:11604"/>
        <dbReference type="ChEBI" id="CHEBI:15378"/>
        <dbReference type="ChEBI" id="CHEBI:29999"/>
        <dbReference type="ChEBI" id="CHEBI:30616"/>
        <dbReference type="ChEBI" id="CHEBI:83421"/>
        <dbReference type="ChEBI" id="CHEBI:456216"/>
        <dbReference type="EC" id="2.7.11.1"/>
    </reaction>
</comment>
<dbReference type="SMART" id="SM00109">
    <property type="entry name" value="C1"/>
    <property type="match status" value="1"/>
</dbReference>
<dbReference type="Pfam" id="PF20406">
    <property type="entry name" value="SAM_KSR1_N"/>
    <property type="match status" value="1"/>
</dbReference>
<dbReference type="GO" id="GO:0005524">
    <property type="term" value="F:ATP binding"/>
    <property type="evidence" value="ECO:0007669"/>
    <property type="project" value="UniProtKB-KW"/>
</dbReference>
<evidence type="ECO:0000256" key="4">
    <source>
        <dbReference type="ARBA" id="ARBA00022777"/>
    </source>
</evidence>
<evidence type="ECO:0000313" key="10">
    <source>
        <dbReference type="EMBL" id="CAD7227831.1"/>
    </source>
</evidence>
<dbReference type="InterPro" id="IPR046861">
    <property type="entry name" value="SAM_KSR1_N"/>
</dbReference>
<feature type="compositionally biased region" description="Low complexity" evidence="9">
    <location>
        <begin position="237"/>
        <end position="255"/>
    </location>
</feature>
<proteinExistence type="predicted"/>
<dbReference type="EMBL" id="OB661274">
    <property type="protein sequence ID" value="CAD7227831.1"/>
    <property type="molecule type" value="Genomic_DNA"/>
</dbReference>
<feature type="region of interest" description="Disordered" evidence="9">
    <location>
        <begin position="918"/>
        <end position="938"/>
    </location>
</feature>
<evidence type="ECO:0000256" key="6">
    <source>
        <dbReference type="ARBA" id="ARBA00022840"/>
    </source>
</evidence>
<evidence type="ECO:0000256" key="8">
    <source>
        <dbReference type="ARBA" id="ARBA00048679"/>
    </source>
</evidence>
<dbReference type="InterPro" id="IPR011009">
    <property type="entry name" value="Kinase-like_dom_sf"/>
</dbReference>
<evidence type="ECO:0000256" key="1">
    <source>
        <dbReference type="ARBA" id="ARBA00022679"/>
    </source>
</evidence>
<evidence type="ECO:0000256" key="5">
    <source>
        <dbReference type="ARBA" id="ARBA00022833"/>
    </source>
</evidence>
<feature type="region of interest" description="Disordered" evidence="9">
    <location>
        <begin position="1"/>
        <end position="30"/>
    </location>
</feature>
<gene>
    <name evidence="10" type="ORF">CTOB1V02_LOCUS5726</name>
</gene>
<keyword evidence="5" id="KW-0862">Zinc</keyword>
<feature type="compositionally biased region" description="Polar residues" evidence="9">
    <location>
        <begin position="570"/>
        <end position="591"/>
    </location>
</feature>
<dbReference type="GO" id="GO:0046872">
    <property type="term" value="F:metal ion binding"/>
    <property type="evidence" value="ECO:0007669"/>
    <property type="project" value="UniProtKB-KW"/>
</dbReference>
<dbReference type="InterPro" id="IPR002219">
    <property type="entry name" value="PKC_DAG/PE"/>
</dbReference>
<dbReference type="SMART" id="SM00220">
    <property type="entry name" value="S_TKc"/>
    <property type="match status" value="1"/>
</dbReference>
<feature type="compositionally biased region" description="Low complexity" evidence="9">
    <location>
        <begin position="346"/>
        <end position="370"/>
    </location>
</feature>
<feature type="region of interest" description="Disordered" evidence="9">
    <location>
        <begin position="175"/>
        <end position="411"/>
    </location>
</feature>
<dbReference type="PROSITE" id="PS50081">
    <property type="entry name" value="ZF_DAG_PE_2"/>
    <property type="match status" value="1"/>
</dbReference>
<dbReference type="Gene3D" id="3.30.200.20">
    <property type="entry name" value="Phosphorylase Kinase, domain 1"/>
    <property type="match status" value="1"/>
</dbReference>
<dbReference type="FunFam" id="3.30.200.20:FF:000034">
    <property type="entry name" value="Kinase suppressor of Ras 1"/>
    <property type="match status" value="1"/>
</dbReference>
<keyword evidence="2" id="KW-0479">Metal-binding</keyword>
<protein>
    <recommendedName>
        <fullName evidence="11">Kinase suppressor of Ras 2</fullName>
    </recommendedName>
</protein>
<keyword evidence="6" id="KW-0067">ATP-binding</keyword>
<dbReference type="PANTHER" id="PTHR44329:SF253">
    <property type="entry name" value="KINASE SUPPRESSOR OF RAS 2"/>
    <property type="match status" value="1"/>
</dbReference>
<dbReference type="GO" id="GO:0004674">
    <property type="term" value="F:protein serine/threonine kinase activity"/>
    <property type="evidence" value="ECO:0007669"/>
    <property type="project" value="UniProtKB-EC"/>
</dbReference>
<dbReference type="Gene3D" id="1.10.150.50">
    <property type="entry name" value="Transcription Factor, Ets-1"/>
    <property type="match status" value="1"/>
</dbReference>
<dbReference type="PROSITE" id="PS50011">
    <property type="entry name" value="PROTEIN_KINASE_DOM"/>
    <property type="match status" value="1"/>
</dbReference>
<keyword evidence="4" id="KW-0418">Kinase</keyword>
<evidence type="ECO:0000256" key="9">
    <source>
        <dbReference type="SAM" id="MobiDB-lite"/>
    </source>
</evidence>
<feature type="compositionally biased region" description="Low complexity" evidence="9">
    <location>
        <begin position="379"/>
        <end position="393"/>
    </location>
</feature>
<dbReference type="Gene3D" id="6.10.140.1120">
    <property type="match status" value="1"/>
</dbReference>
<sequence length="938" mass="102648">MSTVRAMATSGFSRSREPSSSESGSVAEDPDYVQLYDQRQSMIDIQEERLHGLRTQCHIRAELTRNEIRSIEAKLVNLFAQQLKSMKNPRHPDRIPPSLAQWLEIVGLRKASINSVASAFKGSIEELLDTPESSLASLTPAFTSEELRRLREANALLKSHTEALIQGRETKNQKMFWDSWDAPPSSGTGTPRKRITARPIRGIARGSSSRSLTRGTDSPARRMKKHASGSPHGGGNSSSTPPCSPSPSSSQSTPSYATGDPSSSATYSSRHAPRHKKSTASPPSTPSDGKPSSRTPPARRKHQTTLALDGSGGTDAFATASLSSSSSIPKSQSHDSQLSRQENGPSSSASTTSIAGGTTVTQLSNSAASSHHARRARLATDSAIDTSTSSCASPAKASPLSDGNTSVPRSPLTPLPVVAAMGHAIRHRFRMYLHVKGNCDFCLRTLSWPGYRCTECKFKAHRDCMPKVPHTCGCPKEYLDAFRETISQVNSPVISRSLAGTRLGRGSGLTHHYHYNPADGSSSPSSCNSSTPSSPAMITNSKTPPHHAHTTTTQFRFPTPSFTHGRPVSPSISKTPSTDTTISAHSSLLDSQDSERTLSLGRRVDSQESQASEGEWPRQSSVSLKEWDIPFDEVEIREQLGRGTFGTVHRGVWHGDVCVKMIQVGENEEEHGTKTLEAFKEEVATLRNTRHENVVLFMGACVEPPQLAILTALCRGRPLYDHIHCGFGAVRFNLNNIIFIGQQITQGMGYLHSRNIIHKDLKTKNLFWENGKVIITDFGMFSVARFARDPKHPNRLLVPPGWLCYLAPEIVRNLAVGPGVPTSLYEISEMIPFSKGSDVYAFGTVWYELLCSEYPFQDLHPEAVIWCVSKGLKQPLANLQITKEAKDMLMKCWSFSPDDRPPFSSLMDILTNWPRKIPSRSPSYPSSISLSRSSESLN</sequence>
<evidence type="ECO:0000256" key="7">
    <source>
        <dbReference type="ARBA" id="ARBA00047899"/>
    </source>
</evidence>
<organism evidence="10">
    <name type="scientific">Cyprideis torosa</name>
    <dbReference type="NCBI Taxonomy" id="163714"/>
    <lineage>
        <taxon>Eukaryota</taxon>
        <taxon>Metazoa</taxon>
        <taxon>Ecdysozoa</taxon>
        <taxon>Arthropoda</taxon>
        <taxon>Crustacea</taxon>
        <taxon>Oligostraca</taxon>
        <taxon>Ostracoda</taxon>
        <taxon>Podocopa</taxon>
        <taxon>Podocopida</taxon>
        <taxon>Cytherocopina</taxon>
        <taxon>Cytheroidea</taxon>
        <taxon>Cytherideidae</taxon>
        <taxon>Cyprideis</taxon>
    </lineage>
</organism>
<comment type="catalytic activity">
    <reaction evidence="7">
        <text>L-threonyl-[protein] + ATP = O-phospho-L-threonyl-[protein] + ADP + H(+)</text>
        <dbReference type="Rhea" id="RHEA:46608"/>
        <dbReference type="Rhea" id="RHEA-COMP:11060"/>
        <dbReference type="Rhea" id="RHEA-COMP:11605"/>
        <dbReference type="ChEBI" id="CHEBI:15378"/>
        <dbReference type="ChEBI" id="CHEBI:30013"/>
        <dbReference type="ChEBI" id="CHEBI:30616"/>
        <dbReference type="ChEBI" id="CHEBI:61977"/>
        <dbReference type="ChEBI" id="CHEBI:456216"/>
        <dbReference type="EC" id="2.7.11.1"/>
    </reaction>
</comment>
<dbReference type="OrthoDB" id="774951at2759"/>
<feature type="region of interest" description="Disordered" evidence="9">
    <location>
        <begin position="510"/>
        <end position="619"/>
    </location>
</feature>
<dbReference type="InterPro" id="IPR051681">
    <property type="entry name" value="Ser/Thr_Kinases-Pseudokinases"/>
</dbReference>
<evidence type="ECO:0008006" key="11">
    <source>
        <dbReference type="Google" id="ProtNLM"/>
    </source>
</evidence>
<keyword evidence="3" id="KW-0547">Nucleotide-binding</keyword>
<dbReference type="InterPro" id="IPR000719">
    <property type="entry name" value="Prot_kinase_dom"/>
</dbReference>
<dbReference type="CDD" id="cd20812">
    <property type="entry name" value="C1_KSR"/>
    <property type="match status" value="1"/>
</dbReference>
<evidence type="ECO:0000256" key="3">
    <source>
        <dbReference type="ARBA" id="ARBA00022741"/>
    </source>
</evidence>
<evidence type="ECO:0000256" key="2">
    <source>
        <dbReference type="ARBA" id="ARBA00022723"/>
    </source>
</evidence>
<dbReference type="Gene3D" id="1.10.510.10">
    <property type="entry name" value="Transferase(Phosphotransferase) domain 1"/>
    <property type="match status" value="1"/>
</dbReference>
<dbReference type="InterPro" id="IPR001245">
    <property type="entry name" value="Ser-Thr/Tyr_kinase_cat_dom"/>
</dbReference>
<dbReference type="Gene3D" id="3.30.60.20">
    <property type="match status" value="1"/>
</dbReference>
<dbReference type="SUPFAM" id="SSF57889">
    <property type="entry name" value="Cysteine-rich domain"/>
    <property type="match status" value="1"/>
</dbReference>
<feature type="compositionally biased region" description="Polar residues" evidence="9">
    <location>
        <begin position="260"/>
        <end position="269"/>
    </location>
</feature>
<reference evidence="10" key="1">
    <citation type="submission" date="2020-11" db="EMBL/GenBank/DDBJ databases">
        <authorList>
            <person name="Tran Van P."/>
        </authorList>
    </citation>
    <scope>NUCLEOTIDE SEQUENCE</scope>
</reference>
<dbReference type="InterPro" id="IPR013761">
    <property type="entry name" value="SAM/pointed_sf"/>
</dbReference>
<name>A0A7R8ZQG8_9CRUS</name>
<feature type="compositionally biased region" description="Low complexity" evidence="9">
    <location>
        <begin position="919"/>
        <end position="938"/>
    </location>
</feature>
<dbReference type="PANTHER" id="PTHR44329">
    <property type="entry name" value="SERINE/THREONINE-PROTEIN KINASE TNNI3K-RELATED"/>
    <property type="match status" value="1"/>
</dbReference>
<dbReference type="InterPro" id="IPR046349">
    <property type="entry name" value="C1-like_sf"/>
</dbReference>
<dbReference type="SUPFAM" id="SSF56112">
    <property type="entry name" value="Protein kinase-like (PK-like)"/>
    <property type="match status" value="1"/>
</dbReference>
<feature type="compositionally biased region" description="Low complexity" evidence="9">
    <location>
        <begin position="198"/>
        <end position="218"/>
    </location>
</feature>